<reference evidence="2 3" key="1">
    <citation type="submission" date="2020-02" db="EMBL/GenBank/DDBJ databases">
        <title>Draft genome sequence of two Spirosoma agri KCTC 52727 and Spirosoma terrae KCTC 52035.</title>
        <authorList>
            <person name="Rojas J."/>
            <person name="Ambika Manirajan B."/>
            <person name="Suarez C."/>
            <person name="Ratering S."/>
            <person name="Schnell S."/>
        </authorList>
    </citation>
    <scope>NUCLEOTIDE SEQUENCE [LARGE SCALE GENOMIC DNA]</scope>
    <source>
        <strain evidence="2 3">KCTC 52035</strain>
    </source>
</reference>
<evidence type="ECO:0000313" key="2">
    <source>
        <dbReference type="EMBL" id="NDU95749.1"/>
    </source>
</evidence>
<dbReference type="EMBL" id="JAAFZH010000004">
    <property type="protein sequence ID" value="NDU95749.1"/>
    <property type="molecule type" value="Genomic_DNA"/>
</dbReference>
<protein>
    <submittedName>
        <fullName evidence="2">Uncharacterized protein</fullName>
    </submittedName>
</protein>
<evidence type="ECO:0000313" key="3">
    <source>
        <dbReference type="Proteomes" id="UP000474175"/>
    </source>
</evidence>
<dbReference type="Proteomes" id="UP000474175">
    <property type="component" value="Unassembled WGS sequence"/>
</dbReference>
<sequence>MLQHPFIPSGIPTLVGNFPPQMLPASEKNEDWKHHNLDALEAVGRAQYWDNLQLRENYRIGNGEFIRYHYEDVDQNEYVSLLAAVQKKFELPSRLQHFDFTGQIINTLSGELESHPDTFRAIAEGDWINSQREAEKARMLKDYVHEQVNRNIDRQLAQMGLDPNRSDFSSAEEAQAYDQQLQEARQAMTPPEIQRYMDTKWQHVAAKWANTRMKANRKRYRTDEKFQTEFRDKMAADRCFRHFYLTGTGYTQETWNPVHTFFHKSPEVREIEKGNYVGRTFILSLSDIIDRYGHLMSGKQLEELHGQLPAQYQGGWKPKDWFGNNISYLSPDGLPYASRIPTNNPWMMTMFPQVSQTTGPGWYDELFQVSDQISNYGAYINNLYQVTEGYWKSQKKLGKLSWINPQTSLFEKVIVDESVVLPADIREVSGNLYGEEPASDWDGRPTIEYTWINEVWGGIKITPLGTATTQKPLYLNIKPLEFQGKPDGFLYECELPVVGEVFNNRNAKSQSVVDRIKPFQISHNLFMNQAVLIAEEEVLPFMMLDVNAIPNIKDWGGEDGWEKWMESIRSIRVAPVDTRPHQLQGANGGGQLPAVINLEATSRMLARYELARNMKQMGLEQLGMAPQRMADIKAHETATGVQTATQNSYVQTSSIFTRFYQYKQRVLKKDLDFAQYVECRNEDIVAAATNSDFSNAFLRLNRMDLLLAQLSVYVTDAQEERRILETIRQLGIENNTMLTRISDRVEMVSTNSVERILELLRQGEDEDRQNQQAAFEQKQAEIDQKAQLQKDQQTWESNENQLDRASEERQAYIRTFGGRNNATMGDTDNSGTPDALEYDKFNQKSQTDQAKLDLESRKQDDNRLKLLLDNQNREKDRTLKRETLAQQARLQAQKNQNARVMGDKSK</sequence>
<name>A0A6L9LGI0_9BACT</name>
<feature type="compositionally biased region" description="Polar residues" evidence="1">
    <location>
        <begin position="818"/>
        <end position="832"/>
    </location>
</feature>
<gene>
    <name evidence="2" type="ORF">GK108_12770</name>
</gene>
<keyword evidence="3" id="KW-1185">Reference proteome</keyword>
<feature type="region of interest" description="Disordered" evidence="1">
    <location>
        <begin position="816"/>
        <end position="837"/>
    </location>
</feature>
<organism evidence="2 3">
    <name type="scientific">Spirosoma terrae</name>
    <dbReference type="NCBI Taxonomy" id="1968276"/>
    <lineage>
        <taxon>Bacteria</taxon>
        <taxon>Pseudomonadati</taxon>
        <taxon>Bacteroidota</taxon>
        <taxon>Cytophagia</taxon>
        <taxon>Cytophagales</taxon>
        <taxon>Cytophagaceae</taxon>
        <taxon>Spirosoma</taxon>
    </lineage>
</organism>
<comment type="caution">
    <text evidence="2">The sequence shown here is derived from an EMBL/GenBank/DDBJ whole genome shotgun (WGS) entry which is preliminary data.</text>
</comment>
<dbReference type="RefSeq" id="WP_163948371.1">
    <property type="nucleotide sequence ID" value="NZ_JAAFZH010000004.1"/>
</dbReference>
<dbReference type="AlphaFoldDB" id="A0A6L9LGI0"/>
<accession>A0A6L9LGI0</accession>
<evidence type="ECO:0000256" key="1">
    <source>
        <dbReference type="SAM" id="MobiDB-lite"/>
    </source>
</evidence>
<proteinExistence type="predicted"/>